<organism evidence="2 3">
    <name type="scientific">Cordylochernes scorpioides</name>
    <dbReference type="NCBI Taxonomy" id="51811"/>
    <lineage>
        <taxon>Eukaryota</taxon>
        <taxon>Metazoa</taxon>
        <taxon>Ecdysozoa</taxon>
        <taxon>Arthropoda</taxon>
        <taxon>Chelicerata</taxon>
        <taxon>Arachnida</taxon>
        <taxon>Pseudoscorpiones</taxon>
        <taxon>Cheliferoidea</taxon>
        <taxon>Chernetidae</taxon>
        <taxon>Cordylochernes</taxon>
    </lineage>
</organism>
<dbReference type="CDD" id="cd01650">
    <property type="entry name" value="RT_nLTR_like"/>
    <property type="match status" value="1"/>
</dbReference>
<evidence type="ECO:0000259" key="1">
    <source>
        <dbReference type="PROSITE" id="PS50878"/>
    </source>
</evidence>
<reference evidence="2 3" key="1">
    <citation type="submission" date="2022-01" db="EMBL/GenBank/DDBJ databases">
        <title>A chromosomal length assembly of Cordylochernes scorpioides.</title>
        <authorList>
            <person name="Zeh D."/>
            <person name="Zeh J."/>
        </authorList>
    </citation>
    <scope>NUCLEOTIDE SEQUENCE [LARGE SCALE GENOMIC DNA]</scope>
    <source>
        <strain evidence="2">IN4F17</strain>
        <tissue evidence="2">Whole Body</tissue>
    </source>
</reference>
<protein>
    <recommendedName>
        <fullName evidence="1">Reverse transcriptase domain-containing protein</fullName>
    </recommendedName>
</protein>
<dbReference type="InterPro" id="IPR043502">
    <property type="entry name" value="DNA/RNA_pol_sf"/>
</dbReference>
<dbReference type="EMBL" id="CP092869">
    <property type="protein sequence ID" value="UYV69863.1"/>
    <property type="molecule type" value="Genomic_DNA"/>
</dbReference>
<accession>A0ABY6KMH7</accession>
<dbReference type="PROSITE" id="PS50878">
    <property type="entry name" value="RT_POL"/>
    <property type="match status" value="1"/>
</dbReference>
<dbReference type="PANTHER" id="PTHR19446">
    <property type="entry name" value="REVERSE TRANSCRIPTASES"/>
    <property type="match status" value="1"/>
</dbReference>
<proteinExistence type="predicted"/>
<dbReference type="InterPro" id="IPR000477">
    <property type="entry name" value="RT_dom"/>
</dbReference>
<dbReference type="Pfam" id="PF00078">
    <property type="entry name" value="RVT_1"/>
    <property type="match status" value="1"/>
</dbReference>
<evidence type="ECO:0000313" key="3">
    <source>
        <dbReference type="Proteomes" id="UP001235939"/>
    </source>
</evidence>
<dbReference type="SUPFAM" id="SSF56672">
    <property type="entry name" value="DNA/RNA polymerases"/>
    <property type="match status" value="1"/>
</dbReference>
<evidence type="ECO:0000313" key="2">
    <source>
        <dbReference type="EMBL" id="UYV69863.1"/>
    </source>
</evidence>
<sequence length="301" mass="33944">MAENVLHVRSGCSDICLHVRGSHPFGAKSDCYRRCAPNLMLKAVIRKAKRHSWLNLCEKVSTAVWSDIHRFIARGRSSPRGAPLLKPDDGSPFSPEETCLTVLNHFFLQNTRPHPPKFTHAMVPDQPEFISWEVTKAIQRCGRRKARGPDELGSLWIDLGGSDLPSLLAGIFTKCLGTGHFPRLWKEGRLILLPKASNSVGSQLARYRPITLLNTLAKVFERCILARLQWLADRHGWLSDNQFGFVHGRSAEEALTEITQFIDERQSHWRKTLAIGLDISKAFDTVWRPAIIGLERLACPN</sequence>
<name>A0ABY6KMH7_9ARAC</name>
<keyword evidence="3" id="KW-1185">Reference proteome</keyword>
<dbReference type="Proteomes" id="UP001235939">
    <property type="component" value="Chromosome 07"/>
</dbReference>
<gene>
    <name evidence="2" type="ORF">LAZ67_7001010</name>
</gene>
<feature type="domain" description="Reverse transcriptase" evidence="1">
    <location>
        <begin position="174"/>
        <end position="301"/>
    </location>
</feature>